<keyword evidence="4 6" id="KW-1133">Transmembrane helix</keyword>
<dbReference type="InterPro" id="IPR014738">
    <property type="entry name" value="Citrate_transporter"/>
</dbReference>
<dbReference type="STRING" id="1172194.WQQ_31430"/>
<evidence type="ECO:0000313" key="8">
    <source>
        <dbReference type="EMBL" id="EIT69561.1"/>
    </source>
</evidence>
<feature type="transmembrane region" description="Helical" evidence="6">
    <location>
        <begin position="60"/>
        <end position="79"/>
    </location>
</feature>
<evidence type="ECO:0000256" key="6">
    <source>
        <dbReference type="SAM" id="Phobius"/>
    </source>
</evidence>
<keyword evidence="2" id="KW-0813">Transport</keyword>
<evidence type="ECO:0000256" key="2">
    <source>
        <dbReference type="ARBA" id="ARBA00022448"/>
    </source>
</evidence>
<keyword evidence="3 6" id="KW-0812">Transmembrane</keyword>
<feature type="transmembrane region" description="Helical" evidence="6">
    <location>
        <begin position="132"/>
        <end position="153"/>
    </location>
</feature>
<feature type="domain" description="Citrate transporter-like" evidence="7">
    <location>
        <begin position="13"/>
        <end position="385"/>
    </location>
</feature>
<feature type="transmembrane region" description="Helical" evidence="6">
    <location>
        <begin position="173"/>
        <end position="195"/>
    </location>
</feature>
<keyword evidence="9" id="KW-1185">Reference proteome</keyword>
<reference evidence="8 9" key="1">
    <citation type="journal article" date="2012" name="J. Bacteriol.">
        <title>Genome Sequence of n-Alkane-Degrading Hydrocarboniphaga effusa Strain AP103T (ATCC BAA-332T).</title>
        <authorList>
            <person name="Chang H.K."/>
            <person name="Zylstra G.J."/>
            <person name="Chae J.C."/>
        </authorList>
    </citation>
    <scope>NUCLEOTIDE SEQUENCE [LARGE SCALE GENOMIC DNA]</scope>
    <source>
        <strain evidence="8 9">AP103</strain>
    </source>
</reference>
<proteinExistence type="predicted"/>
<dbReference type="InterPro" id="IPR004680">
    <property type="entry name" value="Cit_transptr-like_dom"/>
</dbReference>
<feature type="transmembrane region" description="Helical" evidence="6">
    <location>
        <begin position="240"/>
        <end position="257"/>
    </location>
</feature>
<feature type="transmembrane region" description="Helical" evidence="6">
    <location>
        <begin position="29"/>
        <end position="48"/>
    </location>
</feature>
<feature type="transmembrane region" description="Helical" evidence="6">
    <location>
        <begin position="263"/>
        <end position="282"/>
    </location>
</feature>
<dbReference type="Pfam" id="PF03600">
    <property type="entry name" value="CitMHS"/>
    <property type="match status" value="1"/>
</dbReference>
<feature type="transmembrane region" description="Helical" evidence="6">
    <location>
        <begin position="294"/>
        <end position="312"/>
    </location>
</feature>
<dbReference type="AlphaFoldDB" id="I8I1I4"/>
<feature type="transmembrane region" description="Helical" evidence="6">
    <location>
        <begin position="332"/>
        <end position="349"/>
    </location>
</feature>
<comment type="caution">
    <text evidence="8">The sequence shown here is derived from an EMBL/GenBank/DDBJ whole genome shotgun (WGS) entry which is preliminary data.</text>
</comment>
<dbReference type="RefSeq" id="WP_007186082.1">
    <property type="nucleotide sequence ID" value="NZ_AKGD01000002.1"/>
</dbReference>
<evidence type="ECO:0000256" key="5">
    <source>
        <dbReference type="ARBA" id="ARBA00023136"/>
    </source>
</evidence>
<comment type="subcellular location">
    <subcellularLocation>
        <location evidence="1">Membrane</location>
        <topology evidence="1">Multi-pass membrane protein</topology>
    </subcellularLocation>
</comment>
<dbReference type="PATRIC" id="fig|1172194.4.peg.3046"/>
<evidence type="ECO:0000256" key="3">
    <source>
        <dbReference type="ARBA" id="ARBA00022692"/>
    </source>
</evidence>
<name>I8I1I4_9GAMM</name>
<feature type="transmembrane region" description="Helical" evidence="6">
    <location>
        <begin position="388"/>
        <end position="407"/>
    </location>
</feature>
<evidence type="ECO:0000313" key="9">
    <source>
        <dbReference type="Proteomes" id="UP000003704"/>
    </source>
</evidence>
<keyword evidence="5 6" id="KW-0472">Membrane</keyword>
<sequence>MLTALGFGMVATFMFLIMSKRLSPLTALILIPILFGLAAGFQAGLGDMMLDGIKKLAPTGVMLTFAILYFGIMIDAGLFDPIVSRILAVVKGDPLKVVMGTLILAAVVSLDGDGSTTYMITVSAMLPLYKRLGMNALALTGVTILAGGIMNLLPWGGPTARVAATLHLDAGELFVPMIPAMGVSLVALAVLAYFIGLSERRRIARVRLPQDSAYAQPDADESGAASTASDKARLRRPQNLWINALLTIALLAALIIGRLPLPVLFMIGFTLAVIINYPQLDLQRERVSFHAQNALPVVAMIFAAGVFTGILSGTGMVEAMSKSFLAVLPQAWGPYLAPITAIASVPFTFFMSNDAFYYGVLPIVADAARAYGISAAEIGRASLVGQTVHLLSPLVPSTYLLVGLAGVEFADHQRYTLKWALGIFVVMLIACLALGLFPFFSVAAAG</sequence>
<dbReference type="EMBL" id="AKGD01000002">
    <property type="protein sequence ID" value="EIT69561.1"/>
    <property type="molecule type" value="Genomic_DNA"/>
</dbReference>
<dbReference type="Proteomes" id="UP000003704">
    <property type="component" value="Unassembled WGS sequence"/>
</dbReference>
<dbReference type="GO" id="GO:0016020">
    <property type="term" value="C:membrane"/>
    <property type="evidence" value="ECO:0007669"/>
    <property type="project" value="UniProtKB-SubCell"/>
</dbReference>
<feature type="transmembrane region" description="Helical" evidence="6">
    <location>
        <begin position="419"/>
        <end position="440"/>
    </location>
</feature>
<feature type="transmembrane region" description="Helical" evidence="6">
    <location>
        <begin position="99"/>
        <end position="120"/>
    </location>
</feature>
<gene>
    <name evidence="8" type="ORF">WQQ_31430</name>
</gene>
<dbReference type="GO" id="GO:0015137">
    <property type="term" value="F:citrate transmembrane transporter activity"/>
    <property type="evidence" value="ECO:0007669"/>
    <property type="project" value="InterPro"/>
</dbReference>
<organism evidence="8 9">
    <name type="scientific">Hydrocarboniphaga effusa AP103</name>
    <dbReference type="NCBI Taxonomy" id="1172194"/>
    <lineage>
        <taxon>Bacteria</taxon>
        <taxon>Pseudomonadati</taxon>
        <taxon>Pseudomonadota</taxon>
        <taxon>Gammaproteobacteria</taxon>
        <taxon>Nevskiales</taxon>
        <taxon>Nevskiaceae</taxon>
        <taxon>Hydrocarboniphaga</taxon>
    </lineage>
</organism>
<dbReference type="NCBIfam" id="TIGR00784">
    <property type="entry name" value="citMHS"/>
    <property type="match status" value="1"/>
</dbReference>
<accession>I8I1I4</accession>
<evidence type="ECO:0000256" key="1">
    <source>
        <dbReference type="ARBA" id="ARBA00004141"/>
    </source>
</evidence>
<dbReference type="OrthoDB" id="5329450at2"/>
<evidence type="ECO:0000256" key="4">
    <source>
        <dbReference type="ARBA" id="ARBA00022989"/>
    </source>
</evidence>
<evidence type="ECO:0000259" key="7">
    <source>
        <dbReference type="Pfam" id="PF03600"/>
    </source>
</evidence>
<protein>
    <submittedName>
        <fullName evidence="8">Mg++ citrate complex transporter</fullName>
    </submittedName>
</protein>